<feature type="domain" description="Helix-turn-helix" evidence="2">
    <location>
        <begin position="33"/>
        <end position="91"/>
    </location>
</feature>
<accession>A0ABU8RLZ3</accession>
<dbReference type="Pfam" id="PF19575">
    <property type="entry name" value="HTH_58"/>
    <property type="match status" value="1"/>
</dbReference>
<protein>
    <submittedName>
        <fullName evidence="3">Helix-turn-helix domain-containing protein</fullName>
    </submittedName>
</protein>
<name>A0ABU8RLZ3_9ACTN</name>
<evidence type="ECO:0000313" key="4">
    <source>
        <dbReference type="Proteomes" id="UP001387100"/>
    </source>
</evidence>
<keyword evidence="4" id="KW-1185">Reference proteome</keyword>
<dbReference type="EMBL" id="JBBIAA010000015">
    <property type="protein sequence ID" value="MEJ5946021.1"/>
    <property type="molecule type" value="Genomic_DNA"/>
</dbReference>
<evidence type="ECO:0000259" key="2">
    <source>
        <dbReference type="Pfam" id="PF19575"/>
    </source>
</evidence>
<dbReference type="Proteomes" id="UP001387100">
    <property type="component" value="Unassembled WGS sequence"/>
</dbReference>
<dbReference type="RefSeq" id="WP_339575406.1">
    <property type="nucleotide sequence ID" value="NZ_JBBIAA010000015.1"/>
</dbReference>
<sequence>MAGTPQSTREQDAPPGTTGSQEEVARPPRRRPGPRLAPQERAELVQRLATRYTDGASIRQIAGEEELSYGFVHRLLTESGTGLRGRGGSTRRAAS</sequence>
<feature type="region of interest" description="Disordered" evidence="1">
    <location>
        <begin position="1"/>
        <end position="40"/>
    </location>
</feature>
<gene>
    <name evidence="3" type="ORF">WDZ17_12035</name>
</gene>
<organism evidence="3 4">
    <name type="scientific">Pseudokineococcus basanitobsidens</name>
    <dbReference type="NCBI Taxonomy" id="1926649"/>
    <lineage>
        <taxon>Bacteria</taxon>
        <taxon>Bacillati</taxon>
        <taxon>Actinomycetota</taxon>
        <taxon>Actinomycetes</taxon>
        <taxon>Kineosporiales</taxon>
        <taxon>Kineosporiaceae</taxon>
        <taxon>Pseudokineococcus</taxon>
    </lineage>
</organism>
<proteinExistence type="predicted"/>
<evidence type="ECO:0000256" key="1">
    <source>
        <dbReference type="SAM" id="MobiDB-lite"/>
    </source>
</evidence>
<comment type="caution">
    <text evidence="3">The sequence shown here is derived from an EMBL/GenBank/DDBJ whole genome shotgun (WGS) entry which is preliminary data.</text>
</comment>
<dbReference type="InterPro" id="IPR045745">
    <property type="entry name" value="HTH_58_Actinobacteria-type"/>
</dbReference>
<reference evidence="3 4" key="1">
    <citation type="journal article" date="2017" name="Int. J. Syst. Evol. Microbiol.">
        <title>Pseudokineococcus basanitobsidens sp. nov., isolated from volcanic rock.</title>
        <authorList>
            <person name="Lee D.W."/>
            <person name="Park M.Y."/>
            <person name="Kim J.J."/>
            <person name="Kim B.S."/>
        </authorList>
    </citation>
    <scope>NUCLEOTIDE SEQUENCE [LARGE SCALE GENOMIC DNA]</scope>
    <source>
        <strain evidence="3 4">DSM 103726</strain>
    </source>
</reference>
<evidence type="ECO:0000313" key="3">
    <source>
        <dbReference type="EMBL" id="MEJ5946021.1"/>
    </source>
</evidence>